<comment type="caution">
    <text evidence="1">The sequence shown here is derived from an EMBL/GenBank/DDBJ whole genome shotgun (WGS) entry which is preliminary data.</text>
</comment>
<dbReference type="Proteomes" id="UP001230649">
    <property type="component" value="Unassembled WGS sequence"/>
</dbReference>
<proteinExistence type="predicted"/>
<organism evidence="1 2">
    <name type="scientific">Naganishia adeliensis</name>
    <dbReference type="NCBI Taxonomy" id="92952"/>
    <lineage>
        <taxon>Eukaryota</taxon>
        <taxon>Fungi</taxon>
        <taxon>Dikarya</taxon>
        <taxon>Basidiomycota</taxon>
        <taxon>Agaricomycotina</taxon>
        <taxon>Tremellomycetes</taxon>
        <taxon>Filobasidiales</taxon>
        <taxon>Filobasidiaceae</taxon>
        <taxon>Naganishia</taxon>
    </lineage>
</organism>
<dbReference type="EMBL" id="JASBWS010000200">
    <property type="protein sequence ID" value="KAJ9091480.1"/>
    <property type="molecule type" value="Genomic_DNA"/>
</dbReference>
<keyword evidence="2" id="KW-1185">Reference proteome</keyword>
<protein>
    <submittedName>
        <fullName evidence="1">Uncharacterized protein</fullName>
    </submittedName>
</protein>
<accession>A0ACC2UWM0</accession>
<evidence type="ECO:0000313" key="1">
    <source>
        <dbReference type="EMBL" id="KAJ9091480.1"/>
    </source>
</evidence>
<evidence type="ECO:0000313" key="2">
    <source>
        <dbReference type="Proteomes" id="UP001230649"/>
    </source>
</evidence>
<gene>
    <name evidence="1" type="ORF">QFC20_007620</name>
</gene>
<reference evidence="1" key="1">
    <citation type="submission" date="2023-04" db="EMBL/GenBank/DDBJ databases">
        <title>Draft Genome sequencing of Naganishia species isolated from polar environments using Oxford Nanopore Technology.</title>
        <authorList>
            <person name="Leo P."/>
            <person name="Venkateswaran K."/>
        </authorList>
    </citation>
    <scope>NUCLEOTIDE SEQUENCE</scope>
    <source>
        <strain evidence="1">MNA-CCFEE 5262</strain>
    </source>
</reference>
<sequence>MTSRAEVSNERGRFVVGPGGHPRFAGSSTGIYLADTVWTAVSPVAAEADLDEAFLHRNNRRPGNSTPRTQEDDPILGADAFRREDQVRQDFCNYFRLWHPLFPFLDGRLLSRKLEEAFVLARSPVDQAPRPMTRGPAFPHLPRDEALVYSTIFRAVIALGSITCNRPEPQPPAALNRLHDLREPGQAMHLVQLIVSSCQVSKIPEILALQGLLAVQVLLFGLRETRTAMHIGGLLTKIAYEAGLHRCPNRFLQTFRTAEERDLRKRIFYSLYSLGRLLSAEFGIPLTMNDTDIDTCLPGDVEVHQVVRSSPPHPARLKEFSMSAVQGRESMHRDLQRQREDSRETVGSKRKTAPDEESPHKRPRTDAAAISETHLAPLPNPIADLDAEAAKNARLQPALTLTRMTRMVGVAMETFNKSLEHRNDQTGDEALSLRVNLDKWWNDIGLDLDDDQPLSDGGNDNPHLQPFCVLFTCLYYQQIINIARPSLSLSPTSVQHALALQSSINSVRTICTTLTRTMKQSPEALSWPGYVDMLFFGSLILVYGARKEGNRPGALKLLKRDLGRIHRLLKQFDLRWKHLRPLIRIVEAFLTPLAETPHPTDSSEPVPQRNLNRGAGEPIQPAADGLAFHFPEQGADNLNYDPVEGNFFFDIDSFELHPASMWAYRPSIPNSPR</sequence>
<name>A0ACC2UWM0_9TREE</name>